<reference evidence="1 2" key="1">
    <citation type="submission" date="2018-12" db="EMBL/GenBank/DDBJ databases">
        <authorList>
            <consortium name="Pathogen Informatics"/>
        </authorList>
    </citation>
    <scope>NUCLEOTIDE SEQUENCE [LARGE SCALE GENOMIC DNA]</scope>
    <source>
        <strain evidence="1 2">NCTC13489</strain>
    </source>
</reference>
<proteinExistence type="predicted"/>
<organism evidence="1 2">
    <name type="scientific">Kaistella antarctica</name>
    <dbReference type="NCBI Taxonomy" id="266748"/>
    <lineage>
        <taxon>Bacteria</taxon>
        <taxon>Pseudomonadati</taxon>
        <taxon>Bacteroidota</taxon>
        <taxon>Flavobacteriia</taxon>
        <taxon>Flavobacteriales</taxon>
        <taxon>Weeksellaceae</taxon>
        <taxon>Chryseobacterium group</taxon>
        <taxon>Kaistella</taxon>
    </lineage>
</organism>
<accession>A0A3S4W579</accession>
<dbReference type="AlphaFoldDB" id="A0A3S4W579"/>
<dbReference type="EMBL" id="LR134441">
    <property type="protein sequence ID" value="VEI00422.1"/>
    <property type="molecule type" value="Genomic_DNA"/>
</dbReference>
<dbReference type="Proteomes" id="UP000270036">
    <property type="component" value="Chromosome"/>
</dbReference>
<gene>
    <name evidence="1" type="ORF">NCTC13489_02105</name>
</gene>
<evidence type="ECO:0000313" key="2">
    <source>
        <dbReference type="Proteomes" id="UP000270036"/>
    </source>
</evidence>
<sequence>MRIITNKFSQFSELTIKTLNIIELLIKLQIIFIKFIKERVKILKIEY</sequence>
<evidence type="ECO:0000313" key="1">
    <source>
        <dbReference type="EMBL" id="VEI00422.1"/>
    </source>
</evidence>
<protein>
    <submittedName>
        <fullName evidence="1">Uncharacterized protein</fullName>
    </submittedName>
</protein>
<dbReference type="KEGG" id="cant:NCTC13489_02105"/>
<name>A0A3S4W579_9FLAO</name>